<sequence length="185" mass="21547">MTAPNDSSPTGILPVAVPKGRMRERARQQPKAKRSFFQDTFKTRKPKFSKRVLREIEKAAKARLNIKPRSLLSRILKPVLIAAGASLVLLGILIAPLPGPMGMPLSIAGLIIMMRNSYWTKRKFMELKRSHPNWIMPLRKLLRKNPPIFSIFWQQILRTERLLLKKEGKMLSAFRRRFLRKHRHH</sequence>
<gene>
    <name evidence="3" type="ORF">PQU98_02455</name>
</gene>
<comment type="caution">
    <text evidence="3">The sequence shown here is derived from an EMBL/GenBank/DDBJ whole genome shotgun (WGS) entry which is preliminary data.</text>
</comment>
<keyword evidence="4" id="KW-1185">Reference proteome</keyword>
<accession>A0ABT5HFF1</accession>
<feature type="transmembrane region" description="Helical" evidence="2">
    <location>
        <begin position="101"/>
        <end position="119"/>
    </location>
</feature>
<proteinExistence type="predicted"/>
<feature type="region of interest" description="Disordered" evidence="1">
    <location>
        <begin position="1"/>
        <end position="34"/>
    </location>
</feature>
<feature type="transmembrane region" description="Helical" evidence="2">
    <location>
        <begin position="75"/>
        <end position="95"/>
    </location>
</feature>
<keyword evidence="2" id="KW-1133">Transmembrane helix</keyword>
<evidence type="ECO:0000313" key="4">
    <source>
        <dbReference type="Proteomes" id="UP001218579"/>
    </source>
</evidence>
<evidence type="ECO:0000256" key="1">
    <source>
        <dbReference type="SAM" id="MobiDB-lite"/>
    </source>
</evidence>
<evidence type="ECO:0000313" key="3">
    <source>
        <dbReference type="EMBL" id="MDC7674975.1"/>
    </source>
</evidence>
<keyword evidence="2" id="KW-0812">Transmembrane</keyword>
<dbReference type="InterPro" id="IPR019099">
    <property type="entry name" value="Uncharacterised_PGPGW_TM"/>
</dbReference>
<reference evidence="3 4" key="1">
    <citation type="submission" date="2023-01" db="EMBL/GenBank/DDBJ databases">
        <title>Novel species of the genus Asticcacaulis isolated from rivers.</title>
        <authorList>
            <person name="Lu H."/>
        </authorList>
    </citation>
    <scope>NUCLEOTIDE SEQUENCE [LARGE SCALE GENOMIC DNA]</scope>
    <source>
        <strain evidence="3 4">LKC15W</strain>
    </source>
</reference>
<protein>
    <submittedName>
        <fullName evidence="3">PGPGW domain-containing protein</fullName>
    </submittedName>
</protein>
<dbReference type="Proteomes" id="UP001218579">
    <property type="component" value="Unassembled WGS sequence"/>
</dbReference>
<dbReference type="RefSeq" id="WP_272743280.1">
    <property type="nucleotide sequence ID" value="NZ_JAQQKV010000001.1"/>
</dbReference>
<evidence type="ECO:0000256" key="2">
    <source>
        <dbReference type="SAM" id="Phobius"/>
    </source>
</evidence>
<organism evidence="3 4">
    <name type="scientific">Asticcacaulis machinosus</name>
    <dbReference type="NCBI Taxonomy" id="2984211"/>
    <lineage>
        <taxon>Bacteria</taxon>
        <taxon>Pseudomonadati</taxon>
        <taxon>Pseudomonadota</taxon>
        <taxon>Alphaproteobacteria</taxon>
        <taxon>Caulobacterales</taxon>
        <taxon>Caulobacteraceae</taxon>
        <taxon>Asticcacaulis</taxon>
    </lineage>
</organism>
<dbReference type="EMBL" id="JAQQKV010000001">
    <property type="protein sequence ID" value="MDC7674975.1"/>
    <property type="molecule type" value="Genomic_DNA"/>
</dbReference>
<name>A0ABT5HFF1_9CAUL</name>
<feature type="compositionally biased region" description="Polar residues" evidence="1">
    <location>
        <begin position="1"/>
        <end position="10"/>
    </location>
</feature>
<dbReference type="Pfam" id="PF09656">
    <property type="entry name" value="PGPGW"/>
    <property type="match status" value="1"/>
</dbReference>
<keyword evidence="2" id="KW-0472">Membrane</keyword>